<keyword evidence="1" id="KW-1133">Transmembrane helix</keyword>
<gene>
    <name evidence="2" type="ORF">AAIA72_09480</name>
</gene>
<accession>A0AB39USL8</accession>
<dbReference type="RefSeq" id="WP_369600082.1">
    <property type="nucleotide sequence ID" value="NZ_CP154858.1"/>
</dbReference>
<protein>
    <submittedName>
        <fullName evidence="2">Uncharacterized protein</fullName>
    </submittedName>
</protein>
<feature type="transmembrane region" description="Helical" evidence="1">
    <location>
        <begin position="64"/>
        <end position="92"/>
    </location>
</feature>
<proteinExistence type="predicted"/>
<organism evidence="2">
    <name type="scientific">Thermohahella caldifontis</name>
    <dbReference type="NCBI Taxonomy" id="3142973"/>
    <lineage>
        <taxon>Bacteria</taxon>
        <taxon>Pseudomonadati</taxon>
        <taxon>Pseudomonadota</taxon>
        <taxon>Gammaproteobacteria</taxon>
        <taxon>Oceanospirillales</taxon>
        <taxon>Hahellaceae</taxon>
        <taxon>Thermohahella</taxon>
    </lineage>
</organism>
<dbReference type="AlphaFoldDB" id="A0AB39USL8"/>
<name>A0AB39USL8_9GAMM</name>
<keyword evidence="1" id="KW-0472">Membrane</keyword>
<evidence type="ECO:0000256" key="1">
    <source>
        <dbReference type="SAM" id="Phobius"/>
    </source>
</evidence>
<dbReference type="KEGG" id="tcd:AAIA72_09480"/>
<feature type="transmembrane region" description="Helical" evidence="1">
    <location>
        <begin position="12"/>
        <end position="44"/>
    </location>
</feature>
<reference evidence="2" key="1">
    <citation type="submission" date="2024-05" db="EMBL/GenBank/DDBJ databases">
        <title>Genome sequencing of novel strain.</title>
        <authorList>
            <person name="Ganbat D."/>
            <person name="Ganbat S."/>
            <person name="Lee S.-J."/>
        </authorList>
    </citation>
    <scope>NUCLEOTIDE SEQUENCE</scope>
    <source>
        <strain evidence="2">SMD15-11</strain>
    </source>
</reference>
<evidence type="ECO:0000313" key="2">
    <source>
        <dbReference type="EMBL" id="XDT71043.1"/>
    </source>
</evidence>
<keyword evidence="1" id="KW-0812">Transmembrane</keyword>
<dbReference type="EMBL" id="CP154858">
    <property type="protein sequence ID" value="XDT71043.1"/>
    <property type="molecule type" value="Genomic_DNA"/>
</dbReference>
<sequence length="96" mass="10601">MKKNTIKSIAFVAVITVAASLVADIPYIYTLCGISVWVAVGHLITLDDDMPGEWSNPDENKKHWHQSLLILFCKFAVALLIGILIFVFPVLVKFGA</sequence>